<feature type="domain" description="DUF6699" evidence="1">
    <location>
        <begin position="99"/>
        <end position="177"/>
    </location>
</feature>
<evidence type="ECO:0000259" key="1">
    <source>
        <dbReference type="Pfam" id="PF20415"/>
    </source>
</evidence>
<dbReference type="Proteomes" id="UP000757232">
    <property type="component" value="Unassembled WGS sequence"/>
</dbReference>
<gene>
    <name evidence="2" type="ORF">A7U60_g8498</name>
</gene>
<comment type="caution">
    <text evidence="2">The sequence shown here is derived from an EMBL/GenBank/DDBJ whole genome shotgun (WGS) entry which is preliminary data.</text>
</comment>
<dbReference type="Pfam" id="PF20415">
    <property type="entry name" value="DUF6699"/>
    <property type="match status" value="1"/>
</dbReference>
<name>A0A9Q5MYH0_SANBA</name>
<accession>A0A9Q5MYH0</accession>
<sequence length="216" mass="24479">MQRALRRPSLLQSEAPLLTLLLDPCILLAFYLHDLLTEVLGFLTESWVTERSGLRLYLLNPKLELHPILTNSLKSFHLNFQLLSGRATGFNPEDRHRDLEFTAKNETATLPRVTELIIIARESPWCTVVKNQHGVTLGDICVQIWRDYAEHPLTEEEFASLSPATQDRVKRTALARETGGQRFANWAAADVPVGRCKRIGEYDITRPRSAAYSPTT</sequence>
<proteinExistence type="predicted"/>
<keyword evidence="3" id="KW-1185">Reference proteome</keyword>
<organism evidence="2 3">
    <name type="scientific">Sanghuangporus baumii</name>
    <name type="common">Phellinus baumii</name>
    <dbReference type="NCBI Taxonomy" id="108892"/>
    <lineage>
        <taxon>Eukaryota</taxon>
        <taxon>Fungi</taxon>
        <taxon>Dikarya</taxon>
        <taxon>Basidiomycota</taxon>
        <taxon>Agaricomycotina</taxon>
        <taxon>Agaricomycetes</taxon>
        <taxon>Hymenochaetales</taxon>
        <taxon>Hymenochaetaceae</taxon>
        <taxon>Sanghuangporus</taxon>
    </lineage>
</organism>
<dbReference type="AlphaFoldDB" id="A0A9Q5MYH0"/>
<protein>
    <recommendedName>
        <fullName evidence="1">DUF6699 domain-containing protein</fullName>
    </recommendedName>
</protein>
<dbReference type="OrthoDB" id="3333333at2759"/>
<dbReference type="InterPro" id="IPR046522">
    <property type="entry name" value="DUF6699"/>
</dbReference>
<reference evidence="2" key="1">
    <citation type="submission" date="2016-06" db="EMBL/GenBank/DDBJ databases">
        <title>Draft Genome sequence of the fungus Inonotus baumii.</title>
        <authorList>
            <person name="Zhu H."/>
            <person name="Lin W."/>
        </authorList>
    </citation>
    <scope>NUCLEOTIDE SEQUENCE</scope>
    <source>
        <strain evidence="2">821</strain>
    </source>
</reference>
<dbReference type="EMBL" id="LNZH02000215">
    <property type="protein sequence ID" value="OCB84512.1"/>
    <property type="molecule type" value="Genomic_DNA"/>
</dbReference>
<evidence type="ECO:0000313" key="2">
    <source>
        <dbReference type="EMBL" id="OCB84512.1"/>
    </source>
</evidence>
<evidence type="ECO:0000313" key="3">
    <source>
        <dbReference type="Proteomes" id="UP000757232"/>
    </source>
</evidence>